<dbReference type="InterPro" id="IPR050425">
    <property type="entry name" value="NAD(P)_dehydrat-like"/>
</dbReference>
<dbReference type="OrthoDB" id="2735536at2759"/>
<accession>A0A1J6K575</accession>
<sequence length="164" mass="18600">MIAEKEMLNCGKEGMEVVTLCCGLVGGDTYLPYTPTSTALFLSLLTREKSLYNSLKFLEELIGKVPIVHIEDVCEAHLFFMKAAVNGRFLCASSFVSSAEIGCYYQQNYPEFNLNQEYLNDPNREIKWRSKKLVDSGFVYKYGMKEILDDSVSSARKNGTFQQQ</sequence>
<dbReference type="SUPFAM" id="SSF51735">
    <property type="entry name" value="NAD(P)-binding Rossmann-fold domains"/>
    <property type="match status" value="1"/>
</dbReference>
<dbReference type="OMA" id="CCPRETE"/>
<evidence type="ECO:0000313" key="4">
    <source>
        <dbReference type="Proteomes" id="UP000187609"/>
    </source>
</evidence>
<evidence type="ECO:0000256" key="1">
    <source>
        <dbReference type="ARBA" id="ARBA00022857"/>
    </source>
</evidence>
<dbReference type="AlphaFoldDB" id="A0A1J6K575"/>
<keyword evidence="4" id="KW-1185">Reference proteome</keyword>
<dbReference type="KEGG" id="nau:109216506"/>
<name>A0A1J6K575_NICAT</name>
<protein>
    <submittedName>
        <fullName evidence="3">Anthocyanidin reductase</fullName>
    </submittedName>
</protein>
<evidence type="ECO:0000313" key="3">
    <source>
        <dbReference type="EMBL" id="OIT23804.1"/>
    </source>
</evidence>
<comment type="caution">
    <text evidence="3">The sequence shown here is derived from an EMBL/GenBank/DDBJ whole genome shotgun (WGS) entry which is preliminary data.</text>
</comment>
<dbReference type="GO" id="GO:0016616">
    <property type="term" value="F:oxidoreductase activity, acting on the CH-OH group of donors, NAD or NADP as acceptor"/>
    <property type="evidence" value="ECO:0007669"/>
    <property type="project" value="TreeGrafter"/>
</dbReference>
<dbReference type="GeneID" id="109216506"/>
<dbReference type="PANTHER" id="PTHR10366:SF696">
    <property type="entry name" value="OS07G0601900 PROTEIN"/>
    <property type="match status" value="1"/>
</dbReference>
<evidence type="ECO:0000256" key="2">
    <source>
        <dbReference type="ARBA" id="ARBA00023002"/>
    </source>
</evidence>
<dbReference type="Gene3D" id="3.40.50.720">
    <property type="entry name" value="NAD(P)-binding Rossmann-like Domain"/>
    <property type="match status" value="1"/>
</dbReference>
<gene>
    <name evidence="3" type="primary">BAN_1</name>
    <name evidence="3" type="ORF">A4A49_31687</name>
</gene>
<reference evidence="3" key="1">
    <citation type="submission" date="2016-11" db="EMBL/GenBank/DDBJ databases">
        <title>The genome of Nicotiana attenuata.</title>
        <authorList>
            <person name="Xu S."/>
            <person name="Brockmoeller T."/>
            <person name="Gaquerel E."/>
            <person name="Navarro A."/>
            <person name="Kuhl H."/>
            <person name="Gase K."/>
            <person name="Ling Z."/>
            <person name="Zhou W."/>
            <person name="Kreitzer C."/>
            <person name="Stanke M."/>
            <person name="Tang H."/>
            <person name="Lyons E."/>
            <person name="Pandey P."/>
            <person name="Pandey S.P."/>
            <person name="Timmermann B."/>
            <person name="Baldwin I.T."/>
        </authorList>
    </citation>
    <scope>NUCLEOTIDE SEQUENCE [LARGE SCALE GENOMIC DNA]</scope>
    <source>
        <strain evidence="3">UT</strain>
    </source>
</reference>
<organism evidence="3 4">
    <name type="scientific">Nicotiana attenuata</name>
    <name type="common">Coyote tobacco</name>
    <dbReference type="NCBI Taxonomy" id="49451"/>
    <lineage>
        <taxon>Eukaryota</taxon>
        <taxon>Viridiplantae</taxon>
        <taxon>Streptophyta</taxon>
        <taxon>Embryophyta</taxon>
        <taxon>Tracheophyta</taxon>
        <taxon>Spermatophyta</taxon>
        <taxon>Magnoliopsida</taxon>
        <taxon>eudicotyledons</taxon>
        <taxon>Gunneridae</taxon>
        <taxon>Pentapetalae</taxon>
        <taxon>asterids</taxon>
        <taxon>lamiids</taxon>
        <taxon>Solanales</taxon>
        <taxon>Solanaceae</taxon>
        <taxon>Nicotianoideae</taxon>
        <taxon>Nicotianeae</taxon>
        <taxon>Nicotiana</taxon>
    </lineage>
</organism>
<dbReference type="STRING" id="49451.A0A1J6K575"/>
<dbReference type="EMBL" id="MJEQ01003255">
    <property type="protein sequence ID" value="OIT23804.1"/>
    <property type="molecule type" value="Genomic_DNA"/>
</dbReference>
<dbReference type="Gramene" id="OIT23804">
    <property type="protein sequence ID" value="OIT23804"/>
    <property type="gene ID" value="A4A49_31687"/>
</dbReference>
<keyword evidence="1" id="KW-0521">NADP</keyword>
<proteinExistence type="predicted"/>
<keyword evidence="2" id="KW-0560">Oxidoreductase</keyword>
<dbReference type="PANTHER" id="PTHR10366">
    <property type="entry name" value="NAD DEPENDENT EPIMERASE/DEHYDRATASE"/>
    <property type="match status" value="1"/>
</dbReference>
<dbReference type="SMR" id="A0A1J6K575"/>
<dbReference type="Proteomes" id="UP000187609">
    <property type="component" value="Unassembled WGS sequence"/>
</dbReference>
<dbReference type="InterPro" id="IPR036291">
    <property type="entry name" value="NAD(P)-bd_dom_sf"/>
</dbReference>